<proteinExistence type="predicted"/>
<evidence type="ECO:0000259" key="1">
    <source>
        <dbReference type="Pfam" id="PF04577"/>
    </source>
</evidence>
<dbReference type="InterPro" id="IPR049625">
    <property type="entry name" value="Glyco_transf_61_cat"/>
</dbReference>
<evidence type="ECO:0000313" key="2">
    <source>
        <dbReference type="EMBL" id="KAJ5072562.1"/>
    </source>
</evidence>
<dbReference type="OrthoDB" id="529273at2759"/>
<dbReference type="Proteomes" id="UP001149090">
    <property type="component" value="Unassembled WGS sequence"/>
</dbReference>
<organism evidence="2 3">
    <name type="scientific">Anaeramoeba ignava</name>
    <name type="common">Anaerobic marine amoeba</name>
    <dbReference type="NCBI Taxonomy" id="1746090"/>
    <lineage>
        <taxon>Eukaryota</taxon>
        <taxon>Metamonada</taxon>
        <taxon>Anaeramoebidae</taxon>
        <taxon>Anaeramoeba</taxon>
    </lineage>
</organism>
<accession>A0A9Q0LGT0</accession>
<name>A0A9Q0LGT0_ANAIG</name>
<comment type="caution">
    <text evidence="2">The sequence shown here is derived from an EMBL/GenBank/DDBJ whole genome shotgun (WGS) entry which is preliminary data.</text>
</comment>
<reference evidence="2" key="1">
    <citation type="submission" date="2022-10" db="EMBL/GenBank/DDBJ databases">
        <title>Novel sulphate-reducing endosymbionts in the free-living metamonad Anaeramoeba.</title>
        <authorList>
            <person name="Jerlstrom-Hultqvist J."/>
            <person name="Cepicka I."/>
            <person name="Gallot-Lavallee L."/>
            <person name="Salas-Leiva D."/>
            <person name="Curtis B.A."/>
            <person name="Zahonova K."/>
            <person name="Pipaliya S."/>
            <person name="Dacks J."/>
            <person name="Roger A.J."/>
        </authorList>
    </citation>
    <scope>NUCLEOTIDE SEQUENCE</scope>
    <source>
        <strain evidence="2">BMAN</strain>
    </source>
</reference>
<dbReference type="EMBL" id="JAPDFW010000081">
    <property type="protein sequence ID" value="KAJ5072562.1"/>
    <property type="molecule type" value="Genomic_DNA"/>
</dbReference>
<gene>
    <name evidence="2" type="ORF">M0811_01577</name>
</gene>
<feature type="domain" description="Glycosyltransferase 61 catalytic" evidence="1">
    <location>
        <begin position="166"/>
        <end position="341"/>
    </location>
</feature>
<evidence type="ECO:0000313" key="3">
    <source>
        <dbReference type="Proteomes" id="UP001149090"/>
    </source>
</evidence>
<dbReference type="GO" id="GO:0016757">
    <property type="term" value="F:glycosyltransferase activity"/>
    <property type="evidence" value="ECO:0007669"/>
    <property type="project" value="InterPro"/>
</dbReference>
<sequence>MDQIKNYKGSGRYNVSDFDFEKLFSEYQNPFAVQNEKDSKFINDPGHGIQPTITKEIISENQIKFEIFYQPFTLDTPHFLDEESFNKFIKYEKKRYHQVIDKNERKAHFNYTKIMYGSINLYSDMLFMRPANCRPPYKLRILAEIFEKPRHFDKVALVNTEWSNEFQHWIDRCASVLLQIRPLIKDQGWSFVAKKPRDAIVYKFWEFIKKDFNVSIEFLENTLYYKADLLLTPCELPWENVRKLPEIKEFLLRFIFENDSYEQFRNPNPENIVYLPRVNTLNKRSVLNNEEVENYLRKRFGDKFQIFSHKEHQDLKELVKYFSNAKIVIGLHGGAFYNLLFSLSYPIVIEFLHTAHLKTDAIFYWIAHTTGCEYWRDYAIFEGDNFYIPIDRLEKVLNKALNEVYQTDSLQPNLI</sequence>
<protein>
    <submittedName>
        <fullName evidence="2">Beta-12-xylosyltransferase</fullName>
    </submittedName>
</protein>
<dbReference type="AlphaFoldDB" id="A0A9Q0LGT0"/>
<keyword evidence="3" id="KW-1185">Reference proteome</keyword>
<dbReference type="Pfam" id="PF04577">
    <property type="entry name" value="Glyco_transf_61"/>
    <property type="match status" value="1"/>
</dbReference>